<dbReference type="InterPro" id="IPR000843">
    <property type="entry name" value="HTH_LacI"/>
</dbReference>
<dbReference type="RefSeq" id="WP_104921078.1">
    <property type="nucleotide sequence ID" value="NZ_CP019062.1"/>
</dbReference>
<dbReference type="InterPro" id="IPR046335">
    <property type="entry name" value="LacI/GalR-like_sensor"/>
</dbReference>
<accession>A0A2L1UKP7</accession>
<evidence type="ECO:0000256" key="2">
    <source>
        <dbReference type="ARBA" id="ARBA00023015"/>
    </source>
</evidence>
<keyword evidence="2" id="KW-0805">Transcription regulation</keyword>
<dbReference type="GO" id="GO:0003700">
    <property type="term" value="F:DNA-binding transcription factor activity"/>
    <property type="evidence" value="ECO:0007669"/>
    <property type="project" value="TreeGrafter"/>
</dbReference>
<dbReference type="PANTHER" id="PTHR30146:SF151">
    <property type="entry name" value="HTH-TYPE TRANSCRIPTIONAL REPRESSOR CYTR"/>
    <property type="match status" value="1"/>
</dbReference>
<dbReference type="InterPro" id="IPR010982">
    <property type="entry name" value="Lambda_DNA-bd_dom_sf"/>
</dbReference>
<dbReference type="AlphaFoldDB" id="A0A2L1UKP7"/>
<dbReference type="SUPFAM" id="SSF47413">
    <property type="entry name" value="lambda repressor-like DNA-binding domains"/>
    <property type="match status" value="1"/>
</dbReference>
<gene>
    <name evidence="6" type="ORF">BV494_00530</name>
</gene>
<dbReference type="OrthoDB" id="6502744at2"/>
<evidence type="ECO:0000256" key="1">
    <source>
        <dbReference type="ARBA" id="ARBA00022491"/>
    </source>
</evidence>
<dbReference type="Proteomes" id="UP000239197">
    <property type="component" value="Chromosome"/>
</dbReference>
<feature type="domain" description="Transcriptional regulator LacI/GalR-like sensor" evidence="5">
    <location>
        <begin position="173"/>
        <end position="338"/>
    </location>
</feature>
<keyword evidence="6" id="KW-0575">Peroxidase</keyword>
<keyword evidence="4" id="KW-0804">Transcription</keyword>
<proteinExistence type="predicted"/>
<keyword evidence="1" id="KW-0678">Repressor</keyword>
<evidence type="ECO:0000256" key="3">
    <source>
        <dbReference type="ARBA" id="ARBA00023125"/>
    </source>
</evidence>
<protein>
    <submittedName>
        <fullName evidence="6">Cytochrome-c peroxidase</fullName>
    </submittedName>
</protein>
<dbReference type="InterPro" id="IPR028082">
    <property type="entry name" value="Peripla_BP_I"/>
</dbReference>
<dbReference type="Gene3D" id="1.10.260.40">
    <property type="entry name" value="lambda repressor-like DNA-binding domains"/>
    <property type="match status" value="1"/>
</dbReference>
<keyword evidence="6" id="KW-0560">Oxidoreductase</keyword>
<dbReference type="Pfam" id="PF13377">
    <property type="entry name" value="Peripla_BP_3"/>
    <property type="match status" value="1"/>
</dbReference>
<sequence>MKGKLNIQQISDQTGLSISTVSRVLAGKNNTSSKARDRVLECAKSQGVFDELSTGRLMLNNLMIFAPARAFDVRSDIFYYKVIQGILASTASHEVRVRYCAMEEENADAALFIAKMTDPLTEAVLLVGIDDPHIHQLAAEMAKPCVLVNCHDRHMRHDSVSPDHQTMGDFACDYLFAQGHTHIVTVQCLRRHTMELRLTGIKQAFSRNHQTFSDSQHLLNTSGFGAQESEQALLEYLDSLPPDQPLPTAILAGGDFMASGVVAALAKRGLSVPGDISVISTDGFNLAEIHDVPLTAVHVPRDELGAEAISLLQRRMLRPDAPHTTQLLQGKLVVRNSVRKATGRALTPRPHLLYDPLPDR</sequence>
<dbReference type="KEGG" id="rox:BV494_00530"/>
<evidence type="ECO:0000256" key="4">
    <source>
        <dbReference type="ARBA" id="ARBA00023163"/>
    </source>
</evidence>
<dbReference type="SUPFAM" id="SSF53822">
    <property type="entry name" value="Periplasmic binding protein-like I"/>
    <property type="match status" value="1"/>
</dbReference>
<dbReference type="CDD" id="cd01392">
    <property type="entry name" value="HTH_LacI"/>
    <property type="match status" value="1"/>
</dbReference>
<evidence type="ECO:0000313" key="7">
    <source>
        <dbReference type="Proteomes" id="UP000239197"/>
    </source>
</evidence>
<dbReference type="Gene3D" id="3.40.50.2300">
    <property type="match status" value="2"/>
</dbReference>
<organism evidence="6 7">
    <name type="scientific">Rahnella sikkimica</name>
    <dbReference type="NCBI Taxonomy" id="1805933"/>
    <lineage>
        <taxon>Bacteria</taxon>
        <taxon>Pseudomonadati</taxon>
        <taxon>Pseudomonadota</taxon>
        <taxon>Gammaproteobacteria</taxon>
        <taxon>Enterobacterales</taxon>
        <taxon>Yersiniaceae</taxon>
        <taxon>Rahnella</taxon>
    </lineage>
</organism>
<reference evidence="7" key="1">
    <citation type="submission" date="2017-01" db="EMBL/GenBank/DDBJ databases">
        <title>Genome sequence of Rouxiella sp. ERMR1:05.</title>
        <authorList>
            <person name="Kumar R."/>
            <person name="Singh D."/>
            <person name="Kumar S."/>
        </authorList>
    </citation>
    <scope>NUCLEOTIDE SEQUENCE [LARGE SCALE GENOMIC DNA]</scope>
    <source>
        <strain evidence="7">ERMR1:05</strain>
    </source>
</reference>
<keyword evidence="3" id="KW-0238">DNA-binding</keyword>
<keyword evidence="7" id="KW-1185">Reference proteome</keyword>
<dbReference type="GO" id="GO:0000976">
    <property type="term" value="F:transcription cis-regulatory region binding"/>
    <property type="evidence" value="ECO:0007669"/>
    <property type="project" value="TreeGrafter"/>
</dbReference>
<name>A0A2L1UKP7_9GAMM</name>
<evidence type="ECO:0000259" key="5">
    <source>
        <dbReference type="Pfam" id="PF13377"/>
    </source>
</evidence>
<dbReference type="GO" id="GO:0004601">
    <property type="term" value="F:peroxidase activity"/>
    <property type="evidence" value="ECO:0007669"/>
    <property type="project" value="UniProtKB-KW"/>
</dbReference>
<dbReference type="EMBL" id="CP019062">
    <property type="protein sequence ID" value="AVF33501.1"/>
    <property type="molecule type" value="Genomic_DNA"/>
</dbReference>
<dbReference type="CDD" id="cd06267">
    <property type="entry name" value="PBP1_LacI_sugar_binding-like"/>
    <property type="match status" value="1"/>
</dbReference>
<dbReference type="PANTHER" id="PTHR30146">
    <property type="entry name" value="LACI-RELATED TRANSCRIPTIONAL REPRESSOR"/>
    <property type="match status" value="1"/>
</dbReference>
<evidence type="ECO:0000313" key="6">
    <source>
        <dbReference type="EMBL" id="AVF33501.1"/>
    </source>
</evidence>